<dbReference type="Pfam" id="PF00665">
    <property type="entry name" value="rve"/>
    <property type="match status" value="1"/>
</dbReference>
<evidence type="ECO:0000256" key="5">
    <source>
        <dbReference type="PROSITE-ProRule" id="PRU00047"/>
    </source>
</evidence>
<feature type="domain" description="CCHC-type" evidence="8">
    <location>
        <begin position="372"/>
        <end position="384"/>
    </location>
</feature>
<feature type="compositionally biased region" description="Basic and acidic residues" evidence="7">
    <location>
        <begin position="925"/>
        <end position="934"/>
    </location>
</feature>
<keyword evidence="3" id="KW-0064">Aspartyl protease</keyword>
<dbReference type="InterPro" id="IPR054722">
    <property type="entry name" value="PolX-like_BBD"/>
</dbReference>
<dbReference type="InterPro" id="IPR013103">
    <property type="entry name" value="RVT_2"/>
</dbReference>
<dbReference type="GO" id="GO:0015074">
    <property type="term" value="P:DNA integration"/>
    <property type="evidence" value="ECO:0007669"/>
    <property type="project" value="InterPro"/>
</dbReference>
<evidence type="ECO:0000256" key="3">
    <source>
        <dbReference type="ARBA" id="ARBA00022750"/>
    </source>
</evidence>
<keyword evidence="5" id="KW-0862">Zinc</keyword>
<dbReference type="PROSITE" id="PS50994">
    <property type="entry name" value="INTEGRASE"/>
    <property type="match status" value="1"/>
</dbReference>
<feature type="compositionally biased region" description="Polar residues" evidence="7">
    <location>
        <begin position="941"/>
        <end position="955"/>
    </location>
</feature>
<dbReference type="GO" id="GO:0003676">
    <property type="term" value="F:nucleic acid binding"/>
    <property type="evidence" value="ECO:0007669"/>
    <property type="project" value="InterPro"/>
</dbReference>
<sequence length="2212" mass="250981">MSKEIISIGSETRPPVLVVGEYQQWKRRMINFLDLLDDKLMVEKPYDMFSHEQRARAAIDKRALTLLTMALPNDMFARVDSCKDARAMWLDIEQQMQGGDKALEGQKENAMNAYESFCAREGETLTETYNRLNICVNDLRRLGLEKNKYEVNVKFLKRLNKLWQSVTIRIQVSQNLGQLGLHDLYSMMLPHEETLFGKTEKKIDPPTLALMSNRGSSSHENYTVEEPVVLDDGLTEEEMFQLENSFALMAKFRGNPQRFNRFRQGPYSGYNNQGSYQDRRQGYNNNQQQQRDQDYNSNNYHGNRGYQGGSYNQRWNDQSGSNNNNQNQKTNDEGRQYNNTDGTEPPQQNKLPALEAPPAANQNRNPARVPTCYNCGDPGHYASDYKKKLKDSAYFEKKAAMMKKKEQGKVLLADEEDWVMEPEDSDDEGPSAVQGHCLMADFEEPCISGSPNDSTDEETEVNSCSLLSKPDVLSKSETLRLESQLQMERALVVRFRIESAVYKSSLEDLTENFNRMELESGIGESILENKLLDLQRSHDEIESSREELKLKFHILSEERTKLFVKIEELEENNLKRGQSEHTLSLLTKQTTQHPFYQAKPGLGHSEKSILEKAPAHLYNFDNMSASKPEPRPVKGQDNDNYVMQTSPSSPVANGPIFTPASNPENTFTSWEGIKARTPKVAMPPINYDDLNFSYDTREIDTSEDADVIQPLDVSATQPPAPVCIEKEMFHLRSKAVELDACRHKIKNFESILSEKDNQIKSLEHSYREANAERISMSTQCENAKFSCSCFKTKFADLQKQLVIQLVNNTMEKDFFYEKELLFGQTFANQSCQINQLKRRVSFLEESDSWDSNTYSSPLIPDLRTTVPKLVLDPNIEYDVKVFLDADDPPSGYIPGKPVLPKAPAVKQISSPKPLASVSVINTEGKTCDGTDRGKSVKPHSPSVTQTQHSNTTDASSLVKPIKGLDFHSSSFDVGENSKPKQPLKMLKSVCQNATNFKGGQSILVKPSPNSQLAFHADARTGSPHRERNKKMTKQSALPPVKSPKPREKSEKDTSPTALSGSHMWYFDSGAFRHVTGQRNILFDYVVRAEGFVKLVDKRRLPILGYGSMTNGEHVIKNVRYVEGLPFNLLSSSQFCDGGYLVKTFILGSNIEDEDGNVILHTRRNGYLYTTMFYAVSQQMETVVFLAKATKEESWLWHQRLSHQNFRDMNKLVSKHLVNGLPETRLSKDTLCSACEKGKMKKSSHPPKMETNCHHPLDMLHMDLCRPMRVESLARKKYMLVLVDEYSRYTWLEFLRAKSDAADLIIAFIKRIQILLGRQVKKLRSDNGTEFQNVKLQSFLEEVGISHNFSAVRTPQQNGVVERKNRTLVEAARSMIAHSGVPPSLWAEAVSTACYTQNRTLIVKRTSKTAYEMVNKRKPNIKFFRVFGCVCYLLNNRDDLGKFDAKSDESIFIGYSLNSATYRVYNKRTRSIFESRYVDFSEIEMYSDASTSTTSPVFPELNTVSPPSTTIPTDSFEYDFVDLAEFDLTTLVGPIIVPTPSDHTIPSSTSISVDAFVNESTSCSTAVGETSSGTVEPLFSTQPSLETTVEAVREQTVSPVLAPIPEVVPPPSPSRTYAEVVREPCPETVLNTDPDASLLSSAIRDENDSRNNMEYDPIPHSRKWTRSHSTTNIIGSPSAPVTTRSSKKDENLILFGGFLSQFEPTKTQDALSDPDWVRAMQDELAEFERNRVWRLVERPRKIRIIDLRWIFRNKKDENDLIIRNKARLVAKGYRQQEGIDYDETFAPVARIEAIRIFLAYAAHKNMKVFQMDVKCAFLNGELQEVVYVEQPEGFVDPKYPEHVYVLDKALYGLKQAPRAWYETLTIYLLGSGYKKGTVDPTLFLRRSGNHLTVVQIYVDDIIFASTNPESCIEFEQTMKSRFQMSMMGELTFFLGLQVRQTPQGIFINQSKYTHDILKRFDFTGPKSASTPMSTSFQLDADLSGNPVDQKVYRAIIGSLLYLTASRPDIMFATCVCARFQCDPRESHLGAVKRILKYLKGTPNFGLWYPKDSGFELTAFTDSDHAGCKLNRKSTSGACQFLGDKLVSWSSRKQNCVSLSTAEAEYVAAACCCSQVLWMKIQLADYGYTMHRIPIYCDSSSAIQIAANPVQHSRTKHIDIRYHFIKDHVEKGNVELFFVESERQIADLFTKAFDEKHHYYLLSKLGMLDPPTDF</sequence>
<reference evidence="10" key="1">
    <citation type="submission" date="2023-03" db="EMBL/GenBank/DDBJ databases">
        <title>Chromosome-scale reference genome and RAD-based genetic map of yellow starthistle (Centaurea solstitialis) reveal putative structural variation and QTLs associated with invader traits.</title>
        <authorList>
            <person name="Reatini B."/>
            <person name="Cang F.A."/>
            <person name="Jiang Q."/>
            <person name="Mckibben M.T.W."/>
            <person name="Barker M.S."/>
            <person name="Rieseberg L.H."/>
            <person name="Dlugosch K.M."/>
        </authorList>
    </citation>
    <scope>NUCLEOTIDE SEQUENCE</scope>
    <source>
        <strain evidence="10">CAN-66</strain>
        <tissue evidence="10">Leaf</tissue>
    </source>
</reference>
<evidence type="ECO:0000256" key="7">
    <source>
        <dbReference type="SAM" id="MobiDB-lite"/>
    </source>
</evidence>
<dbReference type="Pfam" id="PF00098">
    <property type="entry name" value="zf-CCHC"/>
    <property type="match status" value="1"/>
</dbReference>
<dbReference type="Gene3D" id="3.30.420.10">
    <property type="entry name" value="Ribonuclease H-like superfamily/Ribonuclease H"/>
    <property type="match status" value="1"/>
</dbReference>
<dbReference type="InterPro" id="IPR025724">
    <property type="entry name" value="GAG-pre-integrase_dom"/>
</dbReference>
<feature type="compositionally biased region" description="Basic and acidic residues" evidence="7">
    <location>
        <begin position="1044"/>
        <end position="1053"/>
    </location>
</feature>
<dbReference type="GO" id="GO:0008270">
    <property type="term" value="F:zinc ion binding"/>
    <property type="evidence" value="ECO:0007669"/>
    <property type="project" value="UniProtKB-KW"/>
</dbReference>
<evidence type="ECO:0000256" key="2">
    <source>
        <dbReference type="ARBA" id="ARBA00022723"/>
    </source>
</evidence>
<dbReference type="InterPro" id="IPR043502">
    <property type="entry name" value="DNA/RNA_pol_sf"/>
</dbReference>
<feature type="compositionally biased region" description="Low complexity" evidence="7">
    <location>
        <begin position="356"/>
        <end position="367"/>
    </location>
</feature>
<keyword evidence="5" id="KW-0863">Zinc-finger</keyword>
<feature type="region of interest" description="Disordered" evidence="7">
    <location>
        <begin position="925"/>
        <end position="957"/>
    </location>
</feature>
<proteinExistence type="predicted"/>
<keyword evidence="4" id="KW-0378">Hydrolase</keyword>
<dbReference type="SUPFAM" id="SSF53098">
    <property type="entry name" value="Ribonuclease H-like"/>
    <property type="match status" value="1"/>
</dbReference>
<feature type="region of interest" description="Disordered" evidence="7">
    <location>
        <begin position="259"/>
        <end position="367"/>
    </location>
</feature>
<feature type="compositionally biased region" description="Polar residues" evidence="7">
    <location>
        <begin position="1666"/>
        <end position="1683"/>
    </location>
</feature>
<feature type="coiled-coil region" evidence="6">
    <location>
        <begin position="531"/>
        <end position="572"/>
    </location>
</feature>
<name>A0AA38SSC7_9ASTR</name>
<evidence type="ECO:0000256" key="4">
    <source>
        <dbReference type="ARBA" id="ARBA00022801"/>
    </source>
</evidence>
<dbReference type="InterPro" id="IPR001584">
    <property type="entry name" value="Integrase_cat-core"/>
</dbReference>
<feature type="domain" description="Integrase catalytic" evidence="9">
    <location>
        <begin position="1251"/>
        <end position="1417"/>
    </location>
</feature>
<organism evidence="10 11">
    <name type="scientific">Centaurea solstitialis</name>
    <name type="common">yellow star-thistle</name>
    <dbReference type="NCBI Taxonomy" id="347529"/>
    <lineage>
        <taxon>Eukaryota</taxon>
        <taxon>Viridiplantae</taxon>
        <taxon>Streptophyta</taxon>
        <taxon>Embryophyta</taxon>
        <taxon>Tracheophyta</taxon>
        <taxon>Spermatophyta</taxon>
        <taxon>Magnoliopsida</taxon>
        <taxon>eudicotyledons</taxon>
        <taxon>Gunneridae</taxon>
        <taxon>Pentapetalae</taxon>
        <taxon>asterids</taxon>
        <taxon>campanulids</taxon>
        <taxon>Asterales</taxon>
        <taxon>Asteraceae</taxon>
        <taxon>Carduoideae</taxon>
        <taxon>Cardueae</taxon>
        <taxon>Centaureinae</taxon>
        <taxon>Centaurea</taxon>
    </lineage>
</organism>
<gene>
    <name evidence="10" type="ORF">OSB04_020266</name>
</gene>
<keyword evidence="6" id="KW-0175">Coiled coil</keyword>
<dbReference type="Pfam" id="PF25597">
    <property type="entry name" value="SH3_retrovirus"/>
    <property type="match status" value="1"/>
</dbReference>
<evidence type="ECO:0008006" key="12">
    <source>
        <dbReference type="Google" id="ProtNLM"/>
    </source>
</evidence>
<keyword evidence="11" id="KW-1185">Reference proteome</keyword>
<feature type="compositionally biased region" description="Low complexity" evidence="7">
    <location>
        <begin position="282"/>
        <end position="300"/>
    </location>
</feature>
<dbReference type="InterPro" id="IPR012337">
    <property type="entry name" value="RNaseH-like_sf"/>
</dbReference>
<dbReference type="PANTHER" id="PTHR42648:SF32">
    <property type="entry name" value="RIBONUCLEASE H-LIKE DOMAIN, GAG-PRE-INTEGRASE DOMAIN PROTEIN-RELATED"/>
    <property type="match status" value="1"/>
</dbReference>
<feature type="region of interest" description="Disordered" evidence="7">
    <location>
        <begin position="1647"/>
        <end position="1684"/>
    </location>
</feature>
<evidence type="ECO:0000256" key="6">
    <source>
        <dbReference type="SAM" id="Coils"/>
    </source>
</evidence>
<dbReference type="InterPro" id="IPR057670">
    <property type="entry name" value="SH3_retrovirus"/>
</dbReference>
<dbReference type="GO" id="GO:0006508">
    <property type="term" value="P:proteolysis"/>
    <property type="evidence" value="ECO:0007669"/>
    <property type="project" value="UniProtKB-KW"/>
</dbReference>
<dbReference type="PROSITE" id="PS50158">
    <property type="entry name" value="ZF_CCHC"/>
    <property type="match status" value="1"/>
</dbReference>
<dbReference type="Pfam" id="PF13976">
    <property type="entry name" value="gag_pre-integrs"/>
    <property type="match status" value="1"/>
</dbReference>
<keyword evidence="1" id="KW-0645">Protease</keyword>
<feature type="coiled-coil region" evidence="6">
    <location>
        <begin position="745"/>
        <end position="772"/>
    </location>
</feature>
<evidence type="ECO:0000313" key="11">
    <source>
        <dbReference type="Proteomes" id="UP001172457"/>
    </source>
</evidence>
<dbReference type="PANTHER" id="PTHR42648">
    <property type="entry name" value="TRANSPOSASE, PUTATIVE-RELATED"/>
    <property type="match status" value="1"/>
</dbReference>
<evidence type="ECO:0000256" key="1">
    <source>
        <dbReference type="ARBA" id="ARBA00022670"/>
    </source>
</evidence>
<evidence type="ECO:0000259" key="9">
    <source>
        <dbReference type="PROSITE" id="PS50994"/>
    </source>
</evidence>
<feature type="region of interest" description="Disordered" evidence="7">
    <location>
        <begin position="1018"/>
        <end position="1056"/>
    </location>
</feature>
<dbReference type="Proteomes" id="UP001172457">
    <property type="component" value="Chromosome 5"/>
</dbReference>
<evidence type="ECO:0000259" key="8">
    <source>
        <dbReference type="PROSITE" id="PS50158"/>
    </source>
</evidence>
<feature type="compositionally biased region" description="Basic and acidic residues" evidence="7">
    <location>
        <begin position="1647"/>
        <end position="1658"/>
    </location>
</feature>
<protein>
    <recommendedName>
        <fullName evidence="12">Integrase catalytic domain-containing protein</fullName>
    </recommendedName>
</protein>
<dbReference type="InterPro" id="IPR001878">
    <property type="entry name" value="Znf_CCHC"/>
</dbReference>
<dbReference type="Pfam" id="PF14223">
    <property type="entry name" value="Retrotran_gag_2"/>
    <property type="match status" value="1"/>
</dbReference>
<comment type="caution">
    <text evidence="10">The sequence shown here is derived from an EMBL/GenBank/DDBJ whole genome shotgun (WGS) entry which is preliminary data.</text>
</comment>
<accession>A0AA38SSC7</accession>
<dbReference type="SUPFAM" id="SSF56672">
    <property type="entry name" value="DNA/RNA polymerases"/>
    <property type="match status" value="1"/>
</dbReference>
<dbReference type="CDD" id="cd09272">
    <property type="entry name" value="RNase_HI_RT_Ty1"/>
    <property type="match status" value="1"/>
</dbReference>
<evidence type="ECO:0000313" key="10">
    <source>
        <dbReference type="EMBL" id="KAJ9547723.1"/>
    </source>
</evidence>
<feature type="compositionally biased region" description="Polar residues" evidence="7">
    <location>
        <begin position="336"/>
        <end position="350"/>
    </location>
</feature>
<dbReference type="InterPro" id="IPR039537">
    <property type="entry name" value="Retrotran_Ty1/copia-like"/>
</dbReference>
<dbReference type="Pfam" id="PF07727">
    <property type="entry name" value="RVT_2"/>
    <property type="match status" value="1"/>
</dbReference>
<feature type="compositionally biased region" description="Polar residues" evidence="7">
    <location>
        <begin position="309"/>
        <end position="321"/>
    </location>
</feature>
<dbReference type="EMBL" id="JARYMX010000005">
    <property type="protein sequence ID" value="KAJ9547723.1"/>
    <property type="molecule type" value="Genomic_DNA"/>
</dbReference>
<dbReference type="GO" id="GO:0004190">
    <property type="term" value="F:aspartic-type endopeptidase activity"/>
    <property type="evidence" value="ECO:0007669"/>
    <property type="project" value="UniProtKB-KW"/>
</dbReference>
<dbReference type="Pfam" id="PF22936">
    <property type="entry name" value="Pol_BBD"/>
    <property type="match status" value="1"/>
</dbReference>
<keyword evidence="2" id="KW-0479">Metal-binding</keyword>
<dbReference type="InterPro" id="IPR036397">
    <property type="entry name" value="RNaseH_sf"/>
</dbReference>